<protein>
    <submittedName>
        <fullName evidence="1">Uncharacterized protein</fullName>
    </submittedName>
</protein>
<dbReference type="EMBL" id="QGNW01002403">
    <property type="protein sequence ID" value="RVW20054.1"/>
    <property type="molecule type" value="Genomic_DNA"/>
</dbReference>
<organism evidence="1 2">
    <name type="scientific">Vitis vinifera</name>
    <name type="common">Grape</name>
    <dbReference type="NCBI Taxonomy" id="29760"/>
    <lineage>
        <taxon>Eukaryota</taxon>
        <taxon>Viridiplantae</taxon>
        <taxon>Streptophyta</taxon>
        <taxon>Embryophyta</taxon>
        <taxon>Tracheophyta</taxon>
        <taxon>Spermatophyta</taxon>
        <taxon>Magnoliopsida</taxon>
        <taxon>eudicotyledons</taxon>
        <taxon>Gunneridae</taxon>
        <taxon>Pentapetalae</taxon>
        <taxon>rosids</taxon>
        <taxon>Vitales</taxon>
        <taxon>Vitaceae</taxon>
        <taxon>Viteae</taxon>
        <taxon>Vitis</taxon>
    </lineage>
</organism>
<evidence type="ECO:0000313" key="1">
    <source>
        <dbReference type="EMBL" id="RVW20054.1"/>
    </source>
</evidence>
<evidence type="ECO:0000313" key="2">
    <source>
        <dbReference type="Proteomes" id="UP000288805"/>
    </source>
</evidence>
<reference evidence="1 2" key="1">
    <citation type="journal article" date="2018" name="PLoS Genet.">
        <title>Population sequencing reveals clonal diversity and ancestral inbreeding in the grapevine cultivar Chardonnay.</title>
        <authorList>
            <person name="Roach M.J."/>
            <person name="Johnson D.L."/>
            <person name="Bohlmann J."/>
            <person name="van Vuuren H.J."/>
            <person name="Jones S.J."/>
            <person name="Pretorius I.S."/>
            <person name="Schmidt S.A."/>
            <person name="Borneman A.R."/>
        </authorList>
    </citation>
    <scope>NUCLEOTIDE SEQUENCE [LARGE SCALE GENOMIC DNA]</scope>
    <source>
        <strain evidence="2">cv. Chardonnay</strain>
        <tissue evidence="1">Leaf</tissue>
    </source>
</reference>
<accession>A0A438C9Y2</accession>
<comment type="caution">
    <text evidence="1">The sequence shown here is derived from an EMBL/GenBank/DDBJ whole genome shotgun (WGS) entry which is preliminary data.</text>
</comment>
<proteinExistence type="predicted"/>
<dbReference type="Proteomes" id="UP000288805">
    <property type="component" value="Unassembled WGS sequence"/>
</dbReference>
<name>A0A438C9Y2_VITVI</name>
<dbReference type="AlphaFoldDB" id="A0A438C9Y2"/>
<gene>
    <name evidence="1" type="ORF">CK203_115114</name>
</gene>
<sequence length="76" mass="9075">MIVKDFLSLETPNIVMLQETRGRLLIRGSVAWLDQPFLEEEVHFTIFQLNKKKALRLDGFTIAMYHECWYMIKEDL</sequence>